<dbReference type="STRING" id="748909.SAMN05192575_103303"/>
<dbReference type="Pfam" id="PF01738">
    <property type="entry name" value="DLH"/>
    <property type="match status" value="1"/>
</dbReference>
<organism evidence="3 4">
    <name type="scientific">Nocardioides alpinus</name>
    <dbReference type="NCBI Taxonomy" id="748909"/>
    <lineage>
        <taxon>Bacteria</taxon>
        <taxon>Bacillati</taxon>
        <taxon>Actinomycetota</taxon>
        <taxon>Actinomycetes</taxon>
        <taxon>Propionibacteriales</taxon>
        <taxon>Nocardioidaceae</taxon>
        <taxon>Nocardioides</taxon>
    </lineage>
</organism>
<sequence length="257" mass="27128">MTRGQLIEITTPDGIAEAYLTSPTTQDGPVPGVLFFMDAIGVRPRIEEMADRIAGWGYVVLAPNVFHRHGSVADIAPTTDLRLPGEREKFFPTVMPLVASHTSEEAARDLPAYVAALADQPGVDPRTLGVTGYCMGARLALRAAGQLPDLVAAVGMFHGGGIVTDAVDSPHLVVPRVRAEIVAGHADNDGSMSPEAVAAFDDALRSSGVTATTAVYAGAPHGYTMSDTSMYDEAAAERHFTELQDLFARTLRPSGPT</sequence>
<evidence type="ECO:0000313" key="4">
    <source>
        <dbReference type="Proteomes" id="UP000199113"/>
    </source>
</evidence>
<reference evidence="4" key="1">
    <citation type="submission" date="2016-10" db="EMBL/GenBank/DDBJ databases">
        <authorList>
            <person name="Varghese N."/>
            <person name="Submissions S."/>
        </authorList>
    </citation>
    <scope>NUCLEOTIDE SEQUENCE [LARGE SCALE GENOMIC DNA]</scope>
    <source>
        <strain evidence="4">CGMCC 1.10697</strain>
    </source>
</reference>
<evidence type="ECO:0000259" key="1">
    <source>
        <dbReference type="Pfam" id="PF01738"/>
    </source>
</evidence>
<gene>
    <name evidence="2" type="ORF">CXG46_14875</name>
    <name evidence="3" type="ORF">SAMN05192575_103303</name>
</gene>
<dbReference type="InterPro" id="IPR029058">
    <property type="entry name" value="AB_hydrolase_fold"/>
</dbReference>
<dbReference type="Proteomes" id="UP000199113">
    <property type="component" value="Unassembled WGS sequence"/>
</dbReference>
<protein>
    <submittedName>
        <fullName evidence="3">Carboxymethylenebutenolidase</fullName>
    </submittedName>
    <submittedName>
        <fullName evidence="2">Dienelactone hydrolase family protein</fullName>
    </submittedName>
</protein>
<name>A0A1I0Y7P5_9ACTN</name>
<dbReference type="PANTHER" id="PTHR46623">
    <property type="entry name" value="CARBOXYMETHYLENEBUTENOLIDASE-RELATED"/>
    <property type="match status" value="1"/>
</dbReference>
<evidence type="ECO:0000313" key="3">
    <source>
        <dbReference type="EMBL" id="SFB09234.1"/>
    </source>
</evidence>
<dbReference type="AlphaFoldDB" id="A0A1I0Y7P5"/>
<dbReference type="PANTHER" id="PTHR46623:SF10">
    <property type="entry name" value="CARBOXYMETHYLENEBUTENOLIDASE HOMOLOG"/>
    <property type="match status" value="1"/>
</dbReference>
<reference evidence="3" key="2">
    <citation type="submission" date="2016-10" db="EMBL/GenBank/DDBJ databases">
        <authorList>
            <person name="de Groot N.N."/>
        </authorList>
    </citation>
    <scope>NUCLEOTIDE SEQUENCE [LARGE SCALE GENOMIC DNA]</scope>
    <source>
        <strain evidence="3">CGMCC 1.10697</strain>
    </source>
</reference>
<dbReference type="RefSeq" id="WP_091197670.1">
    <property type="nucleotide sequence ID" value="NZ_FOKC01000003.1"/>
</dbReference>
<dbReference type="EMBL" id="PJBV01000032">
    <property type="protein sequence ID" value="PKH39006.1"/>
    <property type="molecule type" value="Genomic_DNA"/>
</dbReference>
<keyword evidence="5" id="KW-1185">Reference proteome</keyword>
<dbReference type="InterPro" id="IPR051049">
    <property type="entry name" value="Dienelactone_hydrolase-like"/>
</dbReference>
<dbReference type="EMBL" id="FOKC01000003">
    <property type="protein sequence ID" value="SFB09234.1"/>
    <property type="molecule type" value="Genomic_DNA"/>
</dbReference>
<dbReference type="InterPro" id="IPR002925">
    <property type="entry name" value="Dienelactn_hydro"/>
</dbReference>
<proteinExistence type="predicted"/>
<dbReference type="Proteomes" id="UP000233565">
    <property type="component" value="Unassembled WGS sequence"/>
</dbReference>
<reference evidence="2 5" key="3">
    <citation type="submission" date="2017-12" db="EMBL/GenBank/DDBJ databases">
        <title>Pharmacopeia of the Arctic Ocean.</title>
        <authorList>
            <person name="Collins E."/>
            <person name="Ducluzeau A.-L."/>
        </authorList>
    </citation>
    <scope>NUCLEOTIDE SEQUENCE [LARGE SCALE GENOMIC DNA]</scope>
    <source>
        <strain evidence="2 5">DSM 23325</strain>
    </source>
</reference>
<accession>A0A1I0Y7P5</accession>
<dbReference type="SUPFAM" id="SSF53474">
    <property type="entry name" value="alpha/beta-Hydrolases"/>
    <property type="match status" value="1"/>
</dbReference>
<feature type="domain" description="Dienelactone hydrolase" evidence="1">
    <location>
        <begin position="17"/>
        <end position="249"/>
    </location>
</feature>
<dbReference type="GO" id="GO:0016787">
    <property type="term" value="F:hydrolase activity"/>
    <property type="evidence" value="ECO:0007669"/>
    <property type="project" value="UniProtKB-KW"/>
</dbReference>
<dbReference type="Gene3D" id="3.40.50.1820">
    <property type="entry name" value="alpha/beta hydrolase"/>
    <property type="match status" value="1"/>
</dbReference>
<evidence type="ECO:0000313" key="2">
    <source>
        <dbReference type="EMBL" id="PKH39006.1"/>
    </source>
</evidence>
<dbReference type="OrthoDB" id="9787933at2"/>
<keyword evidence="2" id="KW-0378">Hydrolase</keyword>
<evidence type="ECO:0000313" key="5">
    <source>
        <dbReference type="Proteomes" id="UP000233565"/>
    </source>
</evidence>